<evidence type="ECO:0008006" key="5">
    <source>
        <dbReference type="Google" id="ProtNLM"/>
    </source>
</evidence>
<dbReference type="GO" id="GO:0016887">
    <property type="term" value="F:ATP hydrolysis activity"/>
    <property type="evidence" value="ECO:0007669"/>
    <property type="project" value="TreeGrafter"/>
</dbReference>
<dbReference type="GO" id="GO:0000226">
    <property type="term" value="P:microtubule cytoskeleton organization"/>
    <property type="evidence" value="ECO:0007669"/>
    <property type="project" value="UniProtKB-ARBA"/>
</dbReference>
<reference evidence="4" key="1">
    <citation type="journal article" date="2017" name="Nat. Commun.">
        <title>The asparagus genome sheds light on the origin and evolution of a young Y chromosome.</title>
        <authorList>
            <person name="Harkess A."/>
            <person name="Zhou J."/>
            <person name="Xu C."/>
            <person name="Bowers J.E."/>
            <person name="Van der Hulst R."/>
            <person name="Ayyampalayam S."/>
            <person name="Mercati F."/>
            <person name="Riccardi P."/>
            <person name="McKain M.R."/>
            <person name="Kakrana A."/>
            <person name="Tang H."/>
            <person name="Ray J."/>
            <person name="Groenendijk J."/>
            <person name="Arikit S."/>
            <person name="Mathioni S.M."/>
            <person name="Nakano M."/>
            <person name="Shan H."/>
            <person name="Telgmann-Rauber A."/>
            <person name="Kanno A."/>
            <person name="Yue Z."/>
            <person name="Chen H."/>
            <person name="Li W."/>
            <person name="Chen Y."/>
            <person name="Xu X."/>
            <person name="Zhang Y."/>
            <person name="Luo S."/>
            <person name="Chen H."/>
            <person name="Gao J."/>
            <person name="Mao Z."/>
            <person name="Pires J.C."/>
            <person name="Luo M."/>
            <person name="Kudrna D."/>
            <person name="Wing R.A."/>
            <person name="Meyers B.C."/>
            <person name="Yi K."/>
            <person name="Kong H."/>
            <person name="Lavrijsen P."/>
            <person name="Sunseri F."/>
            <person name="Falavigna A."/>
            <person name="Ye Y."/>
            <person name="Leebens-Mack J.H."/>
            <person name="Chen G."/>
        </authorList>
    </citation>
    <scope>NUCLEOTIDE SEQUENCE [LARGE SCALE GENOMIC DNA]</scope>
    <source>
        <strain evidence="4">cv. DH0086</strain>
    </source>
</reference>
<evidence type="ECO:0000256" key="2">
    <source>
        <dbReference type="ARBA" id="ARBA00022840"/>
    </source>
</evidence>
<keyword evidence="4" id="KW-1185">Reference proteome</keyword>
<gene>
    <name evidence="3" type="ORF">A4U43_C04F6920</name>
</gene>
<protein>
    <recommendedName>
        <fullName evidence="5">ATPase AAA-type core domain-containing protein</fullName>
    </recommendedName>
</protein>
<keyword evidence="2" id="KW-0067">ATP-binding</keyword>
<evidence type="ECO:0000256" key="1">
    <source>
        <dbReference type="ARBA" id="ARBA00022741"/>
    </source>
</evidence>
<dbReference type="PANTHER" id="PTHR23074:SF86">
    <property type="entry name" value="SPASTIN"/>
    <property type="match status" value="1"/>
</dbReference>
<keyword evidence="1" id="KW-0547">Nucleotide-binding</keyword>
<dbReference type="InterPro" id="IPR050304">
    <property type="entry name" value="MT-severing_AAA_ATPase"/>
</dbReference>
<organism evidence="3 4">
    <name type="scientific">Asparagus officinalis</name>
    <name type="common">Garden asparagus</name>
    <dbReference type="NCBI Taxonomy" id="4686"/>
    <lineage>
        <taxon>Eukaryota</taxon>
        <taxon>Viridiplantae</taxon>
        <taxon>Streptophyta</taxon>
        <taxon>Embryophyta</taxon>
        <taxon>Tracheophyta</taxon>
        <taxon>Spermatophyta</taxon>
        <taxon>Magnoliopsida</taxon>
        <taxon>Liliopsida</taxon>
        <taxon>Asparagales</taxon>
        <taxon>Asparagaceae</taxon>
        <taxon>Asparagoideae</taxon>
        <taxon>Asparagus</taxon>
    </lineage>
</organism>
<accession>A0A5P1F1J9</accession>
<evidence type="ECO:0000313" key="3">
    <source>
        <dbReference type="EMBL" id="ONK71287.1"/>
    </source>
</evidence>
<dbReference type="SUPFAM" id="SSF52540">
    <property type="entry name" value="P-loop containing nucleoside triphosphate hydrolases"/>
    <property type="match status" value="1"/>
</dbReference>
<dbReference type="Gene3D" id="3.40.50.300">
    <property type="entry name" value="P-loop containing nucleotide triphosphate hydrolases"/>
    <property type="match status" value="2"/>
</dbReference>
<dbReference type="Proteomes" id="UP000243459">
    <property type="component" value="Chromosome 4"/>
</dbReference>
<proteinExistence type="predicted"/>
<sequence length="124" mass="13685">MDFVIPASVRKKATLQNLPSLGRNNLATGYSKGSNGGSKPYQEATGSYDAKLVEMINTAIVDRSPAVKWDDVAGLDKAKQTLLEMVGEAEKLVRTLFMVAVSRQPSVIFMDEVSYFPHCFCYRC</sequence>
<dbReference type="GO" id="GO:0015630">
    <property type="term" value="C:microtubule cytoskeleton"/>
    <property type="evidence" value="ECO:0007669"/>
    <property type="project" value="TreeGrafter"/>
</dbReference>
<evidence type="ECO:0000313" key="4">
    <source>
        <dbReference type="Proteomes" id="UP000243459"/>
    </source>
</evidence>
<dbReference type="EMBL" id="CM007384">
    <property type="protein sequence ID" value="ONK71287.1"/>
    <property type="molecule type" value="Genomic_DNA"/>
</dbReference>
<name>A0A5P1F1J9_ASPOF</name>
<dbReference type="Gramene" id="ONK71287">
    <property type="protein sequence ID" value="ONK71287"/>
    <property type="gene ID" value="A4U43_C04F6920"/>
</dbReference>
<dbReference type="GO" id="GO:0005524">
    <property type="term" value="F:ATP binding"/>
    <property type="evidence" value="ECO:0007669"/>
    <property type="project" value="UniProtKB-KW"/>
</dbReference>
<dbReference type="PANTHER" id="PTHR23074">
    <property type="entry name" value="AAA DOMAIN-CONTAINING"/>
    <property type="match status" value="1"/>
</dbReference>
<dbReference type="InterPro" id="IPR027417">
    <property type="entry name" value="P-loop_NTPase"/>
</dbReference>
<dbReference type="AlphaFoldDB" id="A0A5P1F1J9"/>